<dbReference type="EMBL" id="JACHLI010000036">
    <property type="protein sequence ID" value="MBB4867142.1"/>
    <property type="molecule type" value="Genomic_DNA"/>
</dbReference>
<gene>
    <name evidence="1" type="ORF">HNP46_006053</name>
</gene>
<evidence type="ECO:0000313" key="1">
    <source>
        <dbReference type="EMBL" id="MBB4867142.1"/>
    </source>
</evidence>
<sequence>MSNPEFALKQYALDHFSSLCVQKIQLDLTHVFELNSELYRFASMCCQEDPEGEGIQIAYGLIIQVALAYGAGMERKTPDELKAVVSHGLDVAMSGVLESDSDLIH</sequence>
<evidence type="ECO:0000313" key="2">
    <source>
        <dbReference type="Proteomes" id="UP000566995"/>
    </source>
</evidence>
<proteinExistence type="predicted"/>
<dbReference type="Proteomes" id="UP000566995">
    <property type="component" value="Unassembled WGS sequence"/>
</dbReference>
<reference evidence="1 2" key="1">
    <citation type="submission" date="2020-08" db="EMBL/GenBank/DDBJ databases">
        <title>Functional genomics of gut bacteria from endangered species of beetles.</title>
        <authorList>
            <person name="Carlos-Shanley C."/>
        </authorList>
    </citation>
    <scope>NUCLEOTIDE SEQUENCE [LARGE SCALE GENOMIC DNA]</scope>
    <source>
        <strain evidence="1 2">S00179</strain>
    </source>
</reference>
<dbReference type="AlphaFoldDB" id="A0A7W7P5B7"/>
<comment type="caution">
    <text evidence="1">The sequence shown here is derived from an EMBL/GenBank/DDBJ whole genome shotgun (WGS) entry which is preliminary data.</text>
</comment>
<accession>A0A7W7P5B7</accession>
<protein>
    <submittedName>
        <fullName evidence="1">Uncharacterized protein</fullName>
    </submittedName>
</protein>
<name>A0A7W7P5B7_PSENT</name>
<dbReference type="RefSeq" id="WP_184596377.1">
    <property type="nucleotide sequence ID" value="NZ_JACHLI010000036.1"/>
</dbReference>
<organism evidence="1 2">
    <name type="scientific">Pseudomonas nitroreducens</name>
    <dbReference type="NCBI Taxonomy" id="46680"/>
    <lineage>
        <taxon>Bacteria</taxon>
        <taxon>Pseudomonadati</taxon>
        <taxon>Pseudomonadota</taxon>
        <taxon>Gammaproteobacteria</taxon>
        <taxon>Pseudomonadales</taxon>
        <taxon>Pseudomonadaceae</taxon>
        <taxon>Pseudomonas</taxon>
    </lineage>
</organism>